<dbReference type="EMBL" id="CP026604">
    <property type="protein sequence ID" value="AWB67182.1"/>
    <property type="molecule type" value="Genomic_DNA"/>
</dbReference>
<dbReference type="InterPro" id="IPR050266">
    <property type="entry name" value="AB_hydrolase_sf"/>
</dbReference>
<evidence type="ECO:0000259" key="1">
    <source>
        <dbReference type="Pfam" id="PF00561"/>
    </source>
</evidence>
<dbReference type="InterPro" id="IPR029058">
    <property type="entry name" value="AB_hydrolase_fold"/>
</dbReference>
<dbReference type="Pfam" id="PF00561">
    <property type="entry name" value="Abhydrolase_1"/>
    <property type="match status" value="1"/>
</dbReference>
<evidence type="ECO:0000313" key="2">
    <source>
        <dbReference type="EMBL" id="AWB67182.1"/>
    </source>
</evidence>
<evidence type="ECO:0000313" key="3">
    <source>
        <dbReference type="Proteomes" id="UP000244441"/>
    </source>
</evidence>
<keyword evidence="3" id="KW-1185">Reference proteome</keyword>
<dbReference type="OrthoDB" id="5853561at2"/>
<dbReference type="Proteomes" id="UP000244441">
    <property type="component" value="Chromosome"/>
</dbReference>
<dbReference type="RefSeq" id="WP_108603229.1">
    <property type="nucleotide sequence ID" value="NZ_CP026604.1"/>
</dbReference>
<gene>
    <name evidence="2" type="ORF">C2869_12380</name>
</gene>
<dbReference type="PANTHER" id="PTHR43798">
    <property type="entry name" value="MONOACYLGLYCEROL LIPASE"/>
    <property type="match status" value="1"/>
</dbReference>
<dbReference type="AlphaFoldDB" id="A0A2S0VSM8"/>
<organism evidence="2 3">
    <name type="scientific">Saccharobesus litoralis</name>
    <dbReference type="NCBI Taxonomy" id="2172099"/>
    <lineage>
        <taxon>Bacteria</taxon>
        <taxon>Pseudomonadati</taxon>
        <taxon>Pseudomonadota</taxon>
        <taxon>Gammaproteobacteria</taxon>
        <taxon>Alteromonadales</taxon>
        <taxon>Alteromonadaceae</taxon>
        <taxon>Saccharobesus</taxon>
    </lineage>
</organism>
<reference evidence="2 3" key="1">
    <citation type="submission" date="2018-01" db="EMBL/GenBank/DDBJ databases">
        <title>Genome sequence of a Cantenovulum-like bacteria.</title>
        <authorList>
            <person name="Tan W.R."/>
            <person name="Lau N.-S."/>
            <person name="Go F."/>
            <person name="Amirul A.-A.A."/>
        </authorList>
    </citation>
    <scope>NUCLEOTIDE SEQUENCE [LARGE SCALE GENOMIC DNA]</scope>
    <source>
        <strain evidence="2 3">CCB-QB4</strain>
    </source>
</reference>
<proteinExistence type="predicted"/>
<sequence length="277" mass="30837">MSMQYSLQQYTLQLSHTAINYYQSSGSGQTIVFVHGNSKSALQFSQQLQGEFAEQYRVIALDLPGHGLSGRLDSSAYTIPSLSNLLVEFSQALQLQEAIFVGWSLGGNVVMHSIERLPQAKGFVIVGAVPFDKPMNMACLLEAPFLSAYFEVDFPTEEIEKLLAANKVSAESDKQAIHQAIKQSDAQVRSTLAASIFHEPDYRHELAIVKQMQAPLTFIFGMEDNVFSIPFMRELVNETLTHTQLKLIPQAVHFPHISHASAFNQCLAEIVEQYVGR</sequence>
<dbReference type="SUPFAM" id="SSF53474">
    <property type="entry name" value="alpha/beta-Hydrolases"/>
    <property type="match status" value="1"/>
</dbReference>
<dbReference type="Gene3D" id="3.40.50.1820">
    <property type="entry name" value="alpha/beta hydrolase"/>
    <property type="match status" value="1"/>
</dbReference>
<protein>
    <recommendedName>
        <fullName evidence="1">AB hydrolase-1 domain-containing protein</fullName>
    </recommendedName>
</protein>
<accession>A0A2S0VSM8</accession>
<dbReference type="KEGG" id="cate:C2869_12380"/>
<dbReference type="PRINTS" id="PR00111">
    <property type="entry name" value="ABHYDROLASE"/>
</dbReference>
<dbReference type="InterPro" id="IPR000073">
    <property type="entry name" value="AB_hydrolase_1"/>
</dbReference>
<feature type="domain" description="AB hydrolase-1" evidence="1">
    <location>
        <begin position="30"/>
        <end position="259"/>
    </location>
</feature>
<name>A0A2S0VSM8_9ALTE</name>